<dbReference type="Pfam" id="PF23914">
    <property type="entry name" value="TPR_CcmH_CycH"/>
    <property type="match status" value="1"/>
</dbReference>
<dbReference type="SMART" id="SM00028">
    <property type="entry name" value="TPR"/>
    <property type="match status" value="3"/>
</dbReference>
<evidence type="ECO:0000313" key="7">
    <source>
        <dbReference type="EMBL" id="MCJ2177505.1"/>
    </source>
</evidence>
<dbReference type="Gene3D" id="1.25.40.10">
    <property type="entry name" value="Tetratricopeptide repeat domain"/>
    <property type="match status" value="2"/>
</dbReference>
<dbReference type="PROSITE" id="PS50005">
    <property type="entry name" value="TPR"/>
    <property type="match status" value="1"/>
</dbReference>
<evidence type="ECO:0000256" key="2">
    <source>
        <dbReference type="ARBA" id="ARBA00022748"/>
    </source>
</evidence>
<evidence type="ECO:0000256" key="3">
    <source>
        <dbReference type="ARBA" id="ARBA00022803"/>
    </source>
</evidence>
<dbReference type="EMBL" id="JALHLE010000003">
    <property type="protein sequence ID" value="MCJ2177505.1"/>
    <property type="molecule type" value="Genomic_DNA"/>
</dbReference>
<evidence type="ECO:0000256" key="4">
    <source>
        <dbReference type="PROSITE-ProRule" id="PRU00339"/>
    </source>
</evidence>
<keyword evidence="5" id="KW-0812">Transmembrane</keyword>
<keyword evidence="3 4" id="KW-0802">TPR repeat</keyword>
<dbReference type="Proteomes" id="UP001162880">
    <property type="component" value="Unassembled WGS sequence"/>
</dbReference>
<evidence type="ECO:0000259" key="6">
    <source>
        <dbReference type="Pfam" id="PF23914"/>
    </source>
</evidence>
<evidence type="ECO:0000256" key="5">
    <source>
        <dbReference type="SAM" id="Phobius"/>
    </source>
</evidence>
<feature type="transmembrane region" description="Helical" evidence="5">
    <location>
        <begin position="12"/>
        <end position="31"/>
    </location>
</feature>
<evidence type="ECO:0000313" key="8">
    <source>
        <dbReference type="Proteomes" id="UP001162880"/>
    </source>
</evidence>
<dbReference type="InterPro" id="IPR019734">
    <property type="entry name" value="TPR_rpt"/>
</dbReference>
<dbReference type="PANTHER" id="PTHR47870:SF1">
    <property type="entry name" value="CYTOCHROME C-TYPE BIOGENESIS PROTEIN CCMH"/>
    <property type="match status" value="1"/>
</dbReference>
<keyword evidence="1" id="KW-0677">Repeat</keyword>
<name>A0ABT0AXH1_9SPHN</name>
<gene>
    <name evidence="7" type="ORF">MTR64_02950</name>
</gene>
<dbReference type="SUPFAM" id="SSF48452">
    <property type="entry name" value="TPR-like"/>
    <property type="match status" value="1"/>
</dbReference>
<organism evidence="7 8">
    <name type="scientific">Novosphingobium album</name>
    <name type="common">ex Hu et al. 2023</name>
    <dbReference type="NCBI Taxonomy" id="2930093"/>
    <lineage>
        <taxon>Bacteria</taxon>
        <taxon>Pseudomonadati</taxon>
        <taxon>Pseudomonadota</taxon>
        <taxon>Alphaproteobacteria</taxon>
        <taxon>Sphingomonadales</taxon>
        <taxon>Sphingomonadaceae</taxon>
        <taxon>Novosphingobium</taxon>
    </lineage>
</organism>
<dbReference type="RefSeq" id="WP_243990595.1">
    <property type="nucleotide sequence ID" value="NZ_JALHLE010000003.1"/>
</dbReference>
<feature type="domain" description="Cytochrome c-type biogenesis protein H TPR" evidence="6">
    <location>
        <begin position="61"/>
        <end position="173"/>
    </location>
</feature>
<dbReference type="InterPro" id="IPR056413">
    <property type="entry name" value="TPR_CcmH_CycH"/>
</dbReference>
<dbReference type="InterPro" id="IPR051263">
    <property type="entry name" value="C-type_cytochrome_biogenesis"/>
</dbReference>
<reference evidence="7" key="1">
    <citation type="submission" date="2022-03" db="EMBL/GenBank/DDBJ databases">
        <title>Identification of a novel bacterium isolated from mangrove sediments.</title>
        <authorList>
            <person name="Pan X."/>
        </authorList>
    </citation>
    <scope>NUCLEOTIDE SEQUENCE</scope>
    <source>
        <strain evidence="7">B2580</strain>
    </source>
</reference>
<keyword evidence="8" id="KW-1185">Reference proteome</keyword>
<dbReference type="InterPro" id="IPR011990">
    <property type="entry name" value="TPR-like_helical_dom_sf"/>
</dbReference>
<dbReference type="PANTHER" id="PTHR47870">
    <property type="entry name" value="CYTOCHROME C-TYPE BIOGENESIS PROTEIN CCMH"/>
    <property type="match status" value="1"/>
</dbReference>
<dbReference type="PROSITE" id="PS50293">
    <property type="entry name" value="TPR_REGION"/>
    <property type="match status" value="1"/>
</dbReference>
<comment type="caution">
    <text evidence="7">The sequence shown here is derived from an EMBL/GenBank/DDBJ whole genome shotgun (WGS) entry which is preliminary data.</text>
</comment>
<keyword evidence="2" id="KW-0201">Cytochrome c-type biogenesis</keyword>
<proteinExistence type="predicted"/>
<keyword evidence="5" id="KW-1133">Transmembrane helix</keyword>
<sequence>MTQQSKNRIRFDRIALILAALIVAGIVTYRFTTKPGGTAMSSATAAQSAPQTLADLEKNTTDHPDDSEAWRNLGVAYYSEQRFADAVRAYDRAATLKPDDAALWSALGEARVMASDHDPMPADAAAAFTKALELDPKDSRARYFDAVRKDLTGDHEAALTQWLALLADTPSDAPWHNDLVRTIDQVGKINKIDVADRIATAQTQAPAPSSQAASMPKAAQAIPGPTQQDLARASAMRPDDQQAMVQGMVERLENRLKDDPSNVDGWIMLMRSRTTLNEPDKAARALSDAIAANPAKADYLRQQAGVLGIR</sequence>
<protein>
    <submittedName>
        <fullName evidence="7">Tetratricopeptide repeat protein</fullName>
    </submittedName>
</protein>
<keyword evidence="5" id="KW-0472">Membrane</keyword>
<accession>A0ABT0AXH1</accession>
<feature type="repeat" description="TPR" evidence="4">
    <location>
        <begin position="67"/>
        <end position="100"/>
    </location>
</feature>
<evidence type="ECO:0000256" key="1">
    <source>
        <dbReference type="ARBA" id="ARBA00022737"/>
    </source>
</evidence>